<dbReference type="CDD" id="cd14003">
    <property type="entry name" value="STKc_AMPK-like"/>
    <property type="match status" value="1"/>
</dbReference>
<dbReference type="PROSITE" id="PS50011">
    <property type="entry name" value="PROTEIN_KINASE_DOM"/>
    <property type="match status" value="1"/>
</dbReference>
<proteinExistence type="predicted"/>
<dbReference type="GO" id="GO:0005737">
    <property type="term" value="C:cytoplasm"/>
    <property type="evidence" value="ECO:0007669"/>
    <property type="project" value="TreeGrafter"/>
</dbReference>
<dbReference type="RefSeq" id="XP_068366704.1">
    <property type="nucleotide sequence ID" value="XM_068491219.1"/>
</dbReference>
<dbReference type="PROSITE" id="PS00108">
    <property type="entry name" value="PROTEIN_KINASE_ST"/>
    <property type="match status" value="1"/>
</dbReference>
<comment type="caution">
    <text evidence="4">The sequence shown here is derived from an EMBL/GenBank/DDBJ whole genome shotgun (WGS) entry which is preliminary data.</text>
</comment>
<dbReference type="OrthoDB" id="541276at2759"/>
<dbReference type="EMBL" id="MLAK01000509">
    <property type="protein sequence ID" value="OHT13568.1"/>
    <property type="molecule type" value="Genomic_DNA"/>
</dbReference>
<protein>
    <submittedName>
        <fullName evidence="4">CAMK family protein kinase</fullName>
    </submittedName>
</protein>
<dbReference type="Pfam" id="PF00069">
    <property type="entry name" value="Pkinase"/>
    <property type="match status" value="1"/>
</dbReference>
<organism evidence="4 5">
    <name type="scientific">Tritrichomonas foetus</name>
    <dbReference type="NCBI Taxonomy" id="1144522"/>
    <lineage>
        <taxon>Eukaryota</taxon>
        <taxon>Metamonada</taxon>
        <taxon>Parabasalia</taxon>
        <taxon>Tritrichomonadida</taxon>
        <taxon>Tritrichomonadidae</taxon>
        <taxon>Tritrichomonas</taxon>
    </lineage>
</organism>
<keyword evidence="5" id="KW-1185">Reference proteome</keyword>
<dbReference type="GO" id="GO:0004674">
    <property type="term" value="F:protein serine/threonine kinase activity"/>
    <property type="evidence" value="ECO:0007669"/>
    <property type="project" value="TreeGrafter"/>
</dbReference>
<keyword evidence="4" id="KW-0808">Transferase</keyword>
<evidence type="ECO:0000259" key="3">
    <source>
        <dbReference type="PROSITE" id="PS50011"/>
    </source>
</evidence>
<sequence>MTMLEVTEHGAEVRIPLNFKQYTMEKVIGVGALSVVCLVRDTILNQRYAAKIVNRQTLVDYNCMKYFEREIRLMQSINHPNIIHVVEIVYLTDVIVVVMDYCANGDLLTFLIQKGRLLPNLQKRLFFQIANAVNYLHSKNYAHRDLKLENIFIDSNCNAKLGDFGLTIETNDNSLLSTFCGTMYYAAPEVLMLQKYDGKKSDIWSLGIVLYSMSTGTLPWSATTPNDVKEEVCKGEYLLPESIPRYVAQIIEGCLRVNPADRICIKDILNSPWLKQEVEQARKLARAPATRSLNTPHFAISNSQSLKTTGKLLTRPVRMVNSEIQKLDDLYTAK</sequence>
<dbReference type="VEuPathDB" id="TrichDB:TRFO_03323"/>
<dbReference type="PANTHER" id="PTHR24346">
    <property type="entry name" value="MAP/MICROTUBULE AFFINITY-REGULATING KINASE"/>
    <property type="match status" value="1"/>
</dbReference>
<dbReference type="Gene3D" id="1.10.510.10">
    <property type="entry name" value="Transferase(Phosphotransferase) domain 1"/>
    <property type="match status" value="1"/>
</dbReference>
<accession>A0A1J4KRL3</accession>
<dbReference type="FunFam" id="1.10.510.10:FF:000956">
    <property type="entry name" value="CAMK family protein kinase"/>
    <property type="match status" value="1"/>
</dbReference>
<gene>
    <name evidence="4" type="ORF">TRFO_03323</name>
</gene>
<feature type="domain" description="Protein kinase" evidence="3">
    <location>
        <begin position="22"/>
        <end position="274"/>
    </location>
</feature>
<keyword evidence="1" id="KW-0547">Nucleotide-binding</keyword>
<evidence type="ECO:0000256" key="1">
    <source>
        <dbReference type="ARBA" id="ARBA00022741"/>
    </source>
</evidence>
<dbReference type="Proteomes" id="UP000179807">
    <property type="component" value="Unassembled WGS sequence"/>
</dbReference>
<keyword evidence="4" id="KW-0418">Kinase</keyword>
<reference evidence="4" key="1">
    <citation type="submission" date="2016-10" db="EMBL/GenBank/DDBJ databases">
        <authorList>
            <person name="Benchimol M."/>
            <person name="Almeida L.G."/>
            <person name="Vasconcelos A.T."/>
            <person name="Perreira-Neves A."/>
            <person name="Rosa I.A."/>
            <person name="Tasca T."/>
            <person name="Bogo M.R."/>
            <person name="de Souza W."/>
        </authorList>
    </citation>
    <scope>NUCLEOTIDE SEQUENCE [LARGE SCALE GENOMIC DNA]</scope>
    <source>
        <strain evidence="4">K</strain>
    </source>
</reference>
<dbReference type="SMART" id="SM00220">
    <property type="entry name" value="S_TKc"/>
    <property type="match status" value="1"/>
</dbReference>
<dbReference type="InterPro" id="IPR011009">
    <property type="entry name" value="Kinase-like_dom_sf"/>
</dbReference>
<evidence type="ECO:0000313" key="5">
    <source>
        <dbReference type="Proteomes" id="UP000179807"/>
    </source>
</evidence>
<dbReference type="AlphaFoldDB" id="A0A1J4KRL3"/>
<evidence type="ECO:0000313" key="4">
    <source>
        <dbReference type="EMBL" id="OHT13568.1"/>
    </source>
</evidence>
<dbReference type="GO" id="GO:0005524">
    <property type="term" value="F:ATP binding"/>
    <property type="evidence" value="ECO:0007669"/>
    <property type="project" value="UniProtKB-KW"/>
</dbReference>
<name>A0A1J4KRL3_9EUKA</name>
<evidence type="ECO:0000256" key="2">
    <source>
        <dbReference type="ARBA" id="ARBA00022840"/>
    </source>
</evidence>
<dbReference type="PANTHER" id="PTHR24346:SF30">
    <property type="entry name" value="MATERNAL EMBRYONIC LEUCINE ZIPPER KINASE"/>
    <property type="match status" value="1"/>
</dbReference>
<dbReference type="GeneID" id="94825923"/>
<keyword evidence="2" id="KW-0067">ATP-binding</keyword>
<dbReference type="GO" id="GO:0035556">
    <property type="term" value="P:intracellular signal transduction"/>
    <property type="evidence" value="ECO:0007669"/>
    <property type="project" value="TreeGrafter"/>
</dbReference>
<dbReference type="InterPro" id="IPR000719">
    <property type="entry name" value="Prot_kinase_dom"/>
</dbReference>
<dbReference type="InterPro" id="IPR008271">
    <property type="entry name" value="Ser/Thr_kinase_AS"/>
</dbReference>
<dbReference type="SUPFAM" id="SSF56112">
    <property type="entry name" value="Protein kinase-like (PK-like)"/>
    <property type="match status" value="1"/>
</dbReference>